<protein>
    <recommendedName>
        <fullName evidence="4">Crinkler effector protein N-terminal domain-containing protein</fullName>
    </recommendedName>
</protein>
<evidence type="ECO:0000313" key="6">
    <source>
        <dbReference type="Proteomes" id="UP000002640"/>
    </source>
</evidence>
<dbReference type="Pfam" id="PF20147">
    <property type="entry name" value="Crinkler"/>
    <property type="match status" value="1"/>
</dbReference>
<dbReference type="KEGG" id="psoj:PHYSODRAFT_472702"/>
<evidence type="ECO:0000259" key="4">
    <source>
        <dbReference type="Pfam" id="PF20147"/>
    </source>
</evidence>
<dbReference type="Proteomes" id="UP000002640">
    <property type="component" value="Unassembled WGS sequence"/>
</dbReference>
<dbReference type="InterPro" id="IPR045379">
    <property type="entry name" value="Crinkler_N"/>
</dbReference>
<comment type="subcellular location">
    <subcellularLocation>
        <location evidence="1">Host cell</location>
    </subcellularLocation>
    <subcellularLocation>
        <location evidence="2">Secreted</location>
    </subcellularLocation>
</comment>
<dbReference type="GeneID" id="20654261"/>
<sequence>MKLFCAIDGGAGPAFSVRADESDTVDDLKKAIKKEKTNDLKDIDADKLQLFLAKKADGGWLPDDDDLDRMLQNNVDTSKMEKLRASRNLEELFGTGASLGKNVVHVLVVVPKGGDVEHDRVDVPKGRAVDTTSCDDLLAFLESEMANKEEIVVNRNILGAESLQFRLVGREEAIKTAADCFNRIIEANRGTGSDRTHRPIPVCSGISGLGKTRMLEESGTILEEMKLDPKYVIRLIVPYYNGYKPIPVERSMPIEASFSWRLLYRFFLDNNCAFDFVTWFESRLPCNGSQLTFRNCIKIIERKLRQSVQVQRMQCIFVGIDEYQKIEKLRTSGANAGTSILRELVETIAHFLCTKSSSLVVLPMFAGTDLGVIAPDSIANSSYYVTKRLPMTLLTLGQVLTSVESNANFAGFLRHTQVYRHLFALGGVPRWVVDYLLGLKRCSEPDTITLKSIKMCFEGVWTTYVDAYTGLISTHQLVRLAAYAVSGRQVRHQDAFDKQFKWSKLRDSSICVLNPSSSTPRVCDVRVPYALLQSIASSDDMTSKAEIFFAAALSDIEELVDSELFVREPWQSWEMFGACFYAARINALLVLGHSTVTLGELLPGALMSDDTRRISVKLAPSRVFECAEKYGSSTPKVVSRKDHLAEKADWTSSGNIIVNGVGGAGVDIFFALKDALSENLIVFVDQRKRHFGKFQPKSAREYLRKLRKSRPAFLEKGTRLVGGVMNCVAPSNLEDYVVPSDCFLLTRDETERFHGTLAYHPACTPIVPMNSANKTALKSVLKGSEEHVDKAAEEILRKRMEPSGGFIDYKAMRSHFKVMKLDVEVDTEYAVCTG</sequence>
<reference evidence="5 6" key="1">
    <citation type="journal article" date="2006" name="Science">
        <title>Phytophthora genome sequences uncover evolutionary origins and mechanisms of pathogenesis.</title>
        <authorList>
            <person name="Tyler B.M."/>
            <person name="Tripathy S."/>
            <person name="Zhang X."/>
            <person name="Dehal P."/>
            <person name="Jiang R.H."/>
            <person name="Aerts A."/>
            <person name="Arredondo F.D."/>
            <person name="Baxter L."/>
            <person name="Bensasson D."/>
            <person name="Beynon J.L."/>
            <person name="Chapman J."/>
            <person name="Damasceno C.M."/>
            <person name="Dorrance A.E."/>
            <person name="Dou D."/>
            <person name="Dickerman A.W."/>
            <person name="Dubchak I.L."/>
            <person name="Garbelotto M."/>
            <person name="Gijzen M."/>
            <person name="Gordon S.G."/>
            <person name="Govers F."/>
            <person name="Grunwald N.J."/>
            <person name="Huang W."/>
            <person name="Ivors K.L."/>
            <person name="Jones R.W."/>
            <person name="Kamoun S."/>
            <person name="Krampis K."/>
            <person name="Lamour K.H."/>
            <person name="Lee M.K."/>
            <person name="McDonald W.H."/>
            <person name="Medina M."/>
            <person name="Meijer H.J."/>
            <person name="Nordberg E.K."/>
            <person name="Maclean D.J."/>
            <person name="Ospina-Giraldo M.D."/>
            <person name="Morris P.F."/>
            <person name="Phuntumart V."/>
            <person name="Putnam N.H."/>
            <person name="Rash S."/>
            <person name="Rose J.K."/>
            <person name="Sakihama Y."/>
            <person name="Salamov A.A."/>
            <person name="Savidor A."/>
            <person name="Scheuring C.F."/>
            <person name="Smith B.M."/>
            <person name="Sobral B.W."/>
            <person name="Terry A."/>
            <person name="Torto-Alalibo T.A."/>
            <person name="Win J."/>
            <person name="Xu Z."/>
            <person name="Zhang H."/>
            <person name="Grigoriev I.V."/>
            <person name="Rokhsar D.S."/>
            <person name="Boore J.L."/>
        </authorList>
    </citation>
    <scope>NUCLEOTIDE SEQUENCE [LARGE SCALE GENOMIC DNA]</scope>
    <source>
        <strain evidence="5 6">P6497</strain>
    </source>
</reference>
<dbReference type="EMBL" id="JH159151">
    <property type="protein sequence ID" value="EGZ28798.1"/>
    <property type="molecule type" value="Genomic_DNA"/>
</dbReference>
<dbReference type="AlphaFoldDB" id="G4YIX5"/>
<dbReference type="GO" id="GO:0043657">
    <property type="term" value="C:host cell"/>
    <property type="evidence" value="ECO:0007669"/>
    <property type="project" value="UniProtKB-SubCell"/>
</dbReference>
<organism evidence="5 6">
    <name type="scientific">Phytophthora sojae (strain P6497)</name>
    <name type="common">Soybean stem and root rot agent</name>
    <name type="synonym">Phytophthora megasperma f. sp. glycines</name>
    <dbReference type="NCBI Taxonomy" id="1094619"/>
    <lineage>
        <taxon>Eukaryota</taxon>
        <taxon>Sar</taxon>
        <taxon>Stramenopiles</taxon>
        <taxon>Oomycota</taxon>
        <taxon>Peronosporomycetes</taxon>
        <taxon>Peronosporales</taxon>
        <taxon>Peronosporaceae</taxon>
        <taxon>Phytophthora</taxon>
    </lineage>
</organism>
<proteinExistence type="predicted"/>
<dbReference type="InParanoid" id="G4YIX5"/>
<keyword evidence="6" id="KW-1185">Reference proteome</keyword>
<evidence type="ECO:0000313" key="5">
    <source>
        <dbReference type="EMBL" id="EGZ28798.1"/>
    </source>
</evidence>
<keyword evidence="3" id="KW-0964">Secreted</keyword>
<evidence type="ECO:0000256" key="1">
    <source>
        <dbReference type="ARBA" id="ARBA00004340"/>
    </source>
</evidence>
<evidence type="ECO:0000256" key="2">
    <source>
        <dbReference type="ARBA" id="ARBA00004613"/>
    </source>
</evidence>
<gene>
    <name evidence="5" type="ORF">PHYSODRAFT_472702</name>
</gene>
<evidence type="ECO:0000256" key="3">
    <source>
        <dbReference type="ARBA" id="ARBA00022525"/>
    </source>
</evidence>
<dbReference type="OMA" id="HISECFT"/>
<name>G4YIX5_PHYSP</name>
<accession>G4YIX5</accession>
<dbReference type="GO" id="GO:0005576">
    <property type="term" value="C:extracellular region"/>
    <property type="evidence" value="ECO:0007669"/>
    <property type="project" value="UniProtKB-SubCell"/>
</dbReference>
<dbReference type="RefSeq" id="XP_009516073.1">
    <property type="nucleotide sequence ID" value="XM_009517778.1"/>
</dbReference>
<feature type="domain" description="Crinkler effector protein N-terminal" evidence="4">
    <location>
        <begin position="1"/>
        <end position="109"/>
    </location>
</feature>